<gene>
    <name evidence="14" type="ORF">H1R16_11470</name>
    <name evidence="13" type="ORF">H2507_03995</name>
</gene>
<dbReference type="InterPro" id="IPR036942">
    <property type="entry name" value="Beta-barrel_TonB_sf"/>
</dbReference>
<keyword evidence="3" id="KW-1134">Transmembrane beta strand</keyword>
<evidence type="ECO:0000256" key="4">
    <source>
        <dbReference type="ARBA" id="ARBA00022692"/>
    </source>
</evidence>
<dbReference type="SUPFAM" id="SSF49464">
    <property type="entry name" value="Carboxypeptidase regulatory domain-like"/>
    <property type="match status" value="1"/>
</dbReference>
<keyword evidence="4" id="KW-0812">Transmembrane</keyword>
<dbReference type="Gene3D" id="2.40.170.20">
    <property type="entry name" value="TonB-dependent receptor, beta-barrel domain"/>
    <property type="match status" value="1"/>
</dbReference>
<keyword evidence="2" id="KW-0813">Transport</keyword>
<dbReference type="GO" id="GO:0009279">
    <property type="term" value="C:cell outer membrane"/>
    <property type="evidence" value="ECO:0007669"/>
    <property type="project" value="UniProtKB-SubCell"/>
</dbReference>
<sequence>MPVLFPATLLAQLSGVVVESDTRKPVGGVRVMVENTGVWTVTNNSGAFEIKYSNGETVVFSRVGMMEEKRTFAQDSPERVTVEMQVASVRIKEVTLTARKKHYSEIEIREEALKNIQAFSISDVLEQLPGQKLQDLRLNEFKPIVFRSVNPNAIATNGMEGFGNKSFGTAVVVDGIPVSNNENMQSYVGNYAPNSNSFLNQGSVFSPNTIGFGVANGYNGYFSNTNFGADLREIPVENIESVEVVQGIPSARYGDLTSGLVHIHQKSGSTPYRAYLAVREGTQEYNLNKGFKLTERLGFLNVNLNYLSSNSDPRTKFNKYQRLGSSLLWTVYGRNRNISNSLSVNYSNNLDDANFEAEDQNQKIVYNRKRDFVISNRFNWRFKNTVIDNLNISASYSRGYQNTHESSIYNSGGEVVGTSLVEGVYLGTYSPVVYRQTKEVEGKPISMFFSADIKKNLKTDKGWIHNFLVGTSARGSDNRGAGRLGSPETIIAPFQGGGQAFRPYNFGENVKAEYQLSLFAEDNMFKKFGEFVFNLNAGARLDRQAGSTILQPRVNSYLLWKNLKLRGGFGIASKAPGINMIYTGPRYFDMILADVRVPGVYNFGIVQTFIDYSDNRDLKPTRSNRSEVGVDYRLPFGNISLTAYYNKLEDGFTSESFAAKRDLALVTVQPDGTNTPDFQITGYEDYFFLQNRIVNALTSTDKGLEFMIGFNRLPVSNLSLDLSGSYVETTNNSGTDKYFKTTDLTQDEIYGLYRPFTSKYRQMMFGAALNYHLPGAGLLVTLRTQHFIVDDAFIRNPRLLYAYIDANLNRVELNQQQIDDPSQFAHIKSGNVDEVDTSLDKVYHNMNLKISKDFRNGFKFSFYANNFLDLKQTETYFESGVYKVRPKGGLLDLSFGAKIEYEF</sequence>
<evidence type="ECO:0000256" key="1">
    <source>
        <dbReference type="ARBA" id="ARBA00004571"/>
    </source>
</evidence>
<dbReference type="Proteomes" id="UP000515349">
    <property type="component" value="Chromosome"/>
</dbReference>
<evidence type="ECO:0000256" key="5">
    <source>
        <dbReference type="ARBA" id="ARBA00022729"/>
    </source>
</evidence>
<evidence type="ECO:0000256" key="8">
    <source>
        <dbReference type="ARBA" id="ARBA00023170"/>
    </source>
</evidence>
<dbReference type="GO" id="GO:0044718">
    <property type="term" value="P:siderophore transmembrane transport"/>
    <property type="evidence" value="ECO:0007669"/>
    <property type="project" value="TreeGrafter"/>
</dbReference>
<reference evidence="16" key="2">
    <citation type="submission" date="2020-07" db="EMBL/GenBank/DDBJ databases">
        <title>Flavobacterium sp. xlx-214.</title>
        <authorList>
            <person name="Yang C."/>
        </authorList>
    </citation>
    <scope>NUCLEOTIDE SEQUENCE [LARGE SCALE GENOMIC DNA]</scope>
    <source>
        <strain evidence="16">CX-624</strain>
    </source>
</reference>
<keyword evidence="7 10" id="KW-0472">Membrane</keyword>
<dbReference type="Gene3D" id="2.170.130.10">
    <property type="entry name" value="TonB-dependent receptor, plug domain"/>
    <property type="match status" value="1"/>
</dbReference>
<feature type="domain" description="TonB-dependent receptor plug" evidence="12">
    <location>
        <begin position="107"/>
        <end position="257"/>
    </location>
</feature>
<dbReference type="KEGG" id="cbau:H1R16_11470"/>
<dbReference type="AlphaFoldDB" id="A0A7D7LMC4"/>
<evidence type="ECO:0000256" key="9">
    <source>
        <dbReference type="ARBA" id="ARBA00023237"/>
    </source>
</evidence>
<evidence type="ECO:0000313" key="14">
    <source>
        <dbReference type="EMBL" id="QMS98304.1"/>
    </source>
</evidence>
<dbReference type="InterPro" id="IPR000531">
    <property type="entry name" value="Beta-barrel_TonB"/>
</dbReference>
<keyword evidence="6 10" id="KW-0798">TonB box</keyword>
<dbReference type="RefSeq" id="WP_181886410.1">
    <property type="nucleotide sequence ID" value="NZ_CP059472.1"/>
</dbReference>
<evidence type="ECO:0000259" key="12">
    <source>
        <dbReference type="Pfam" id="PF07715"/>
    </source>
</evidence>
<dbReference type="InterPro" id="IPR037066">
    <property type="entry name" value="Plug_dom_sf"/>
</dbReference>
<evidence type="ECO:0000313" key="15">
    <source>
        <dbReference type="Proteomes" id="UP000515349"/>
    </source>
</evidence>
<dbReference type="PANTHER" id="PTHR30069:SF29">
    <property type="entry name" value="HEMOGLOBIN AND HEMOGLOBIN-HAPTOGLOBIN-BINDING PROTEIN 1-RELATED"/>
    <property type="match status" value="1"/>
</dbReference>
<accession>A0A7D7LMC4</accession>
<dbReference type="PANTHER" id="PTHR30069">
    <property type="entry name" value="TONB-DEPENDENT OUTER MEMBRANE RECEPTOR"/>
    <property type="match status" value="1"/>
</dbReference>
<reference evidence="14 15" key="1">
    <citation type="submission" date="2020-07" db="EMBL/GenBank/DDBJ databases">
        <title>Chryseobacterium sp.cx-624.</title>
        <authorList>
            <person name="Yang C."/>
        </authorList>
    </citation>
    <scope>NUCLEOTIDE SEQUENCE [LARGE SCALE GENOMIC DNA]</scope>
    <source>
        <strain evidence="14">Cx-624</strain>
        <strain evidence="15">cx-624</strain>
    </source>
</reference>
<name>A0A7D7LMC4_9FLAO</name>
<comment type="similarity">
    <text evidence="10">Belongs to the TonB-dependent receptor family.</text>
</comment>
<evidence type="ECO:0000256" key="10">
    <source>
        <dbReference type="RuleBase" id="RU003357"/>
    </source>
</evidence>
<evidence type="ECO:0000256" key="6">
    <source>
        <dbReference type="ARBA" id="ARBA00023077"/>
    </source>
</evidence>
<dbReference type="InterPro" id="IPR012910">
    <property type="entry name" value="Plug_dom"/>
</dbReference>
<evidence type="ECO:0000313" key="13">
    <source>
        <dbReference type="EMBL" id="MBA5246325.1"/>
    </source>
</evidence>
<organism evidence="14 15">
    <name type="scientific">Marnyiella aurantia</name>
    <dbReference type="NCBI Taxonomy" id="2758037"/>
    <lineage>
        <taxon>Bacteria</taxon>
        <taxon>Pseudomonadati</taxon>
        <taxon>Bacteroidota</taxon>
        <taxon>Flavobacteriia</taxon>
        <taxon>Flavobacteriales</taxon>
        <taxon>Weeksellaceae</taxon>
        <taxon>Marnyiella</taxon>
    </lineage>
</organism>
<evidence type="ECO:0000313" key="16">
    <source>
        <dbReference type="Proteomes" id="UP000539710"/>
    </source>
</evidence>
<keyword evidence="5" id="KW-0732">Signal</keyword>
<feature type="domain" description="TonB-dependent receptor-like beta-barrel" evidence="11">
    <location>
        <begin position="317"/>
        <end position="772"/>
    </location>
</feature>
<dbReference type="EMBL" id="CP059472">
    <property type="protein sequence ID" value="QMS98304.1"/>
    <property type="molecule type" value="Genomic_DNA"/>
</dbReference>
<evidence type="ECO:0000256" key="3">
    <source>
        <dbReference type="ARBA" id="ARBA00022452"/>
    </source>
</evidence>
<comment type="subcellular location">
    <subcellularLocation>
        <location evidence="1">Cell outer membrane</location>
        <topology evidence="1">Multi-pass membrane protein</topology>
    </subcellularLocation>
</comment>
<evidence type="ECO:0000256" key="2">
    <source>
        <dbReference type="ARBA" id="ARBA00022448"/>
    </source>
</evidence>
<dbReference type="Pfam" id="PF00593">
    <property type="entry name" value="TonB_dep_Rec_b-barrel"/>
    <property type="match status" value="1"/>
</dbReference>
<keyword evidence="16" id="KW-1185">Reference proteome</keyword>
<dbReference type="GO" id="GO:0015344">
    <property type="term" value="F:siderophore uptake transmembrane transporter activity"/>
    <property type="evidence" value="ECO:0007669"/>
    <property type="project" value="TreeGrafter"/>
</dbReference>
<evidence type="ECO:0000256" key="7">
    <source>
        <dbReference type="ARBA" id="ARBA00023136"/>
    </source>
</evidence>
<evidence type="ECO:0000259" key="11">
    <source>
        <dbReference type="Pfam" id="PF00593"/>
    </source>
</evidence>
<dbReference type="Pfam" id="PF13715">
    <property type="entry name" value="CarbopepD_reg_2"/>
    <property type="match status" value="1"/>
</dbReference>
<protein>
    <submittedName>
        <fullName evidence="14">TonB-dependent receptor</fullName>
    </submittedName>
</protein>
<dbReference type="Pfam" id="PF07715">
    <property type="entry name" value="Plug"/>
    <property type="match status" value="1"/>
</dbReference>
<dbReference type="InterPro" id="IPR008969">
    <property type="entry name" value="CarboxyPept-like_regulatory"/>
</dbReference>
<keyword evidence="8 14" id="KW-0675">Receptor</keyword>
<dbReference type="EMBL" id="JACEUX010000001">
    <property type="protein sequence ID" value="MBA5246325.1"/>
    <property type="molecule type" value="Genomic_DNA"/>
</dbReference>
<dbReference type="InterPro" id="IPR039426">
    <property type="entry name" value="TonB-dep_rcpt-like"/>
</dbReference>
<keyword evidence="9" id="KW-0998">Cell outer membrane</keyword>
<reference evidence="13" key="3">
    <citation type="submission" date="2020-07" db="EMBL/GenBank/DDBJ databases">
        <authorList>
            <person name="Yang C."/>
        </authorList>
    </citation>
    <scope>NUCLEOTIDE SEQUENCE</scope>
    <source>
        <strain evidence="13">Cx-624</strain>
    </source>
</reference>
<proteinExistence type="inferred from homology"/>
<dbReference type="SUPFAM" id="SSF56935">
    <property type="entry name" value="Porins"/>
    <property type="match status" value="1"/>
</dbReference>
<dbReference type="Proteomes" id="UP000539710">
    <property type="component" value="Unassembled WGS sequence"/>
</dbReference>